<keyword evidence="8" id="KW-1185">Reference proteome</keyword>
<dbReference type="GO" id="GO:0005739">
    <property type="term" value="C:mitochondrion"/>
    <property type="evidence" value="ECO:0007669"/>
    <property type="project" value="TreeGrafter"/>
</dbReference>
<feature type="domain" description="Iron-binding zinc finger CDGSH type" evidence="6">
    <location>
        <begin position="73"/>
        <end position="106"/>
    </location>
</feature>
<dbReference type="STRING" id="46731.A0A3M6UXZ2"/>
<dbReference type="PANTHER" id="PTHR46491">
    <property type="entry name" value="CDGSH IRON SULFUR DOMAIN PROTEIN HOMOLOG"/>
    <property type="match status" value="1"/>
</dbReference>
<dbReference type="OMA" id="YALCACK"/>
<evidence type="ECO:0000313" key="7">
    <source>
        <dbReference type="EMBL" id="RMX58188.1"/>
    </source>
</evidence>
<evidence type="ECO:0000259" key="6">
    <source>
        <dbReference type="SMART" id="SM00704"/>
    </source>
</evidence>
<feature type="domain" description="Iron-binding zinc finger CDGSH type" evidence="6">
    <location>
        <begin position="30"/>
        <end position="68"/>
    </location>
</feature>
<dbReference type="GO" id="GO:0051537">
    <property type="term" value="F:2 iron, 2 sulfur cluster binding"/>
    <property type="evidence" value="ECO:0007669"/>
    <property type="project" value="UniProtKB-KW"/>
</dbReference>
<evidence type="ECO:0000256" key="5">
    <source>
        <dbReference type="ARBA" id="ARBA00034078"/>
    </source>
</evidence>
<sequence>MDQLSVDGASSMTEKKKKNYENLCPAVAMYGPCNVEDLEPGKTMKWCTCGLSKKQPWCDGAHKKTGFKSLKWKVPDHPQRIYSICNCKHTKNPPLCDATHVNLPAVVETRQKNCDSAHDEDMKLCTGCGWVPKW</sequence>
<protein>
    <recommendedName>
        <fullName evidence="6">Iron-binding zinc finger CDGSH type domain-containing protein</fullName>
    </recommendedName>
</protein>
<dbReference type="OrthoDB" id="15717at2759"/>
<keyword evidence="4" id="KW-0411">Iron-sulfur</keyword>
<evidence type="ECO:0000256" key="1">
    <source>
        <dbReference type="ARBA" id="ARBA00022714"/>
    </source>
</evidence>
<dbReference type="InterPro" id="IPR052950">
    <property type="entry name" value="CISD"/>
</dbReference>
<comment type="caution">
    <text evidence="7">The sequence shown here is derived from an EMBL/GenBank/DDBJ whole genome shotgun (WGS) entry which is preliminary data.</text>
</comment>
<dbReference type="InterPro" id="IPR042216">
    <property type="entry name" value="MitoNEET_CISD"/>
</dbReference>
<dbReference type="EMBL" id="RCHS01000537">
    <property type="protein sequence ID" value="RMX58188.1"/>
    <property type="molecule type" value="Genomic_DNA"/>
</dbReference>
<dbReference type="PANTHER" id="PTHR46491:SF3">
    <property type="entry name" value="CDGSH IRON-SULFUR DOMAIN-CONTAINING PROTEIN 3, MITOCHONDRIAL"/>
    <property type="match status" value="1"/>
</dbReference>
<dbReference type="InterPro" id="IPR018967">
    <property type="entry name" value="FeS-contain_CDGSH-typ"/>
</dbReference>
<dbReference type="Gene3D" id="3.40.5.90">
    <property type="entry name" value="CDGSH iron-sulfur domain, mitoNEET-type"/>
    <property type="match status" value="2"/>
</dbReference>
<dbReference type="SMART" id="SM00704">
    <property type="entry name" value="ZnF_CDGSH"/>
    <property type="match status" value="2"/>
</dbReference>
<name>A0A3M6UXZ2_POCDA</name>
<organism evidence="7 8">
    <name type="scientific">Pocillopora damicornis</name>
    <name type="common">Cauliflower coral</name>
    <name type="synonym">Millepora damicornis</name>
    <dbReference type="NCBI Taxonomy" id="46731"/>
    <lineage>
        <taxon>Eukaryota</taxon>
        <taxon>Metazoa</taxon>
        <taxon>Cnidaria</taxon>
        <taxon>Anthozoa</taxon>
        <taxon>Hexacorallia</taxon>
        <taxon>Scleractinia</taxon>
        <taxon>Astrocoeniina</taxon>
        <taxon>Pocilloporidae</taxon>
        <taxon>Pocillopora</taxon>
    </lineage>
</organism>
<dbReference type="Pfam" id="PF09360">
    <property type="entry name" value="zf-CDGSH"/>
    <property type="match status" value="1"/>
</dbReference>
<keyword evidence="2" id="KW-0479">Metal-binding</keyword>
<reference evidence="7 8" key="1">
    <citation type="journal article" date="2018" name="Sci. Rep.">
        <title>Comparative analysis of the Pocillopora damicornis genome highlights role of immune system in coral evolution.</title>
        <authorList>
            <person name="Cunning R."/>
            <person name="Bay R.A."/>
            <person name="Gillette P."/>
            <person name="Baker A.C."/>
            <person name="Traylor-Knowles N."/>
        </authorList>
    </citation>
    <scope>NUCLEOTIDE SEQUENCE [LARGE SCALE GENOMIC DNA]</scope>
    <source>
        <strain evidence="7">RSMAS</strain>
        <tissue evidence="7">Whole animal</tissue>
    </source>
</reference>
<keyword evidence="3" id="KW-0408">Iron</keyword>
<proteinExistence type="predicted"/>
<keyword evidence="1" id="KW-0001">2Fe-2S</keyword>
<gene>
    <name evidence="7" type="ORF">pdam_00000101</name>
</gene>
<evidence type="ECO:0000313" key="8">
    <source>
        <dbReference type="Proteomes" id="UP000275408"/>
    </source>
</evidence>
<dbReference type="GO" id="GO:0046872">
    <property type="term" value="F:metal ion binding"/>
    <property type="evidence" value="ECO:0007669"/>
    <property type="project" value="UniProtKB-KW"/>
</dbReference>
<evidence type="ECO:0000256" key="3">
    <source>
        <dbReference type="ARBA" id="ARBA00023004"/>
    </source>
</evidence>
<dbReference type="AlphaFoldDB" id="A0A3M6UXZ2"/>
<dbReference type="Proteomes" id="UP000275408">
    <property type="component" value="Unassembled WGS sequence"/>
</dbReference>
<comment type="cofactor">
    <cofactor evidence="5">
        <name>[2Fe-2S] cluster</name>
        <dbReference type="ChEBI" id="CHEBI:190135"/>
    </cofactor>
</comment>
<evidence type="ECO:0000256" key="2">
    <source>
        <dbReference type="ARBA" id="ARBA00022723"/>
    </source>
</evidence>
<accession>A0A3M6UXZ2</accession>
<evidence type="ECO:0000256" key="4">
    <source>
        <dbReference type="ARBA" id="ARBA00023014"/>
    </source>
</evidence>